<dbReference type="EMBL" id="KN824302">
    <property type="protein sequence ID" value="KIM26960.1"/>
    <property type="molecule type" value="Genomic_DNA"/>
</dbReference>
<proteinExistence type="predicted"/>
<keyword evidence="1" id="KW-1133">Transmembrane helix</keyword>
<dbReference type="AlphaFoldDB" id="A0A0C3AQY8"/>
<protein>
    <recommendedName>
        <fullName evidence="4">G-protein coupled receptors family 1 profile domain-containing protein</fullName>
    </recommendedName>
</protein>
<keyword evidence="1" id="KW-0472">Membrane</keyword>
<reference evidence="2 3" key="1">
    <citation type="submission" date="2014-04" db="EMBL/GenBank/DDBJ databases">
        <authorList>
            <consortium name="DOE Joint Genome Institute"/>
            <person name="Kuo A."/>
            <person name="Zuccaro A."/>
            <person name="Kohler A."/>
            <person name="Nagy L.G."/>
            <person name="Floudas D."/>
            <person name="Copeland A."/>
            <person name="Barry K.W."/>
            <person name="Cichocki N."/>
            <person name="Veneault-Fourrey C."/>
            <person name="LaButti K."/>
            <person name="Lindquist E.A."/>
            <person name="Lipzen A."/>
            <person name="Lundell T."/>
            <person name="Morin E."/>
            <person name="Murat C."/>
            <person name="Sun H."/>
            <person name="Tunlid A."/>
            <person name="Henrissat B."/>
            <person name="Grigoriev I.V."/>
            <person name="Hibbett D.S."/>
            <person name="Martin F."/>
            <person name="Nordberg H.P."/>
            <person name="Cantor M.N."/>
            <person name="Hua S.X."/>
        </authorList>
    </citation>
    <scope>NUCLEOTIDE SEQUENCE [LARGE SCALE GENOMIC DNA]</scope>
    <source>
        <strain evidence="2 3">MAFF 305830</strain>
    </source>
</reference>
<feature type="transmembrane region" description="Helical" evidence="1">
    <location>
        <begin position="44"/>
        <end position="63"/>
    </location>
</feature>
<sequence length="166" mass="18314">MLAFSPALSALALSLVLTVWRLAWLVHSDSAPLLSPSQFDALVVAIPYVTFILFTVAGAIVGAHSTVSRSNFYCITDNTRMKTASAAVSAIYLFTTCVFLVWTITLVYRRYRESRKFGREQIGTDVPLFIRVLSFGIFVFLALILSVIAIINWTMVVPDVLVAACE</sequence>
<evidence type="ECO:0000313" key="2">
    <source>
        <dbReference type="EMBL" id="KIM26960.1"/>
    </source>
</evidence>
<organism evidence="2 3">
    <name type="scientific">Serendipita vermifera MAFF 305830</name>
    <dbReference type="NCBI Taxonomy" id="933852"/>
    <lineage>
        <taxon>Eukaryota</taxon>
        <taxon>Fungi</taxon>
        <taxon>Dikarya</taxon>
        <taxon>Basidiomycota</taxon>
        <taxon>Agaricomycotina</taxon>
        <taxon>Agaricomycetes</taxon>
        <taxon>Sebacinales</taxon>
        <taxon>Serendipitaceae</taxon>
        <taxon>Serendipita</taxon>
    </lineage>
</organism>
<reference evidence="3" key="2">
    <citation type="submission" date="2015-01" db="EMBL/GenBank/DDBJ databases">
        <title>Evolutionary Origins and Diversification of the Mycorrhizal Mutualists.</title>
        <authorList>
            <consortium name="DOE Joint Genome Institute"/>
            <consortium name="Mycorrhizal Genomics Consortium"/>
            <person name="Kohler A."/>
            <person name="Kuo A."/>
            <person name="Nagy L.G."/>
            <person name="Floudas D."/>
            <person name="Copeland A."/>
            <person name="Barry K.W."/>
            <person name="Cichocki N."/>
            <person name="Veneault-Fourrey C."/>
            <person name="LaButti K."/>
            <person name="Lindquist E.A."/>
            <person name="Lipzen A."/>
            <person name="Lundell T."/>
            <person name="Morin E."/>
            <person name="Murat C."/>
            <person name="Riley R."/>
            <person name="Ohm R."/>
            <person name="Sun H."/>
            <person name="Tunlid A."/>
            <person name="Henrissat B."/>
            <person name="Grigoriev I.V."/>
            <person name="Hibbett D.S."/>
            <person name="Martin F."/>
        </authorList>
    </citation>
    <scope>NUCLEOTIDE SEQUENCE [LARGE SCALE GENOMIC DNA]</scope>
    <source>
        <strain evidence="3">MAFF 305830</strain>
    </source>
</reference>
<evidence type="ECO:0000313" key="3">
    <source>
        <dbReference type="Proteomes" id="UP000054097"/>
    </source>
</evidence>
<evidence type="ECO:0000256" key="1">
    <source>
        <dbReference type="SAM" id="Phobius"/>
    </source>
</evidence>
<dbReference type="Proteomes" id="UP000054097">
    <property type="component" value="Unassembled WGS sequence"/>
</dbReference>
<accession>A0A0C3AQY8</accession>
<evidence type="ECO:0008006" key="4">
    <source>
        <dbReference type="Google" id="ProtNLM"/>
    </source>
</evidence>
<name>A0A0C3AQY8_SERVB</name>
<feature type="transmembrane region" description="Helical" evidence="1">
    <location>
        <begin position="128"/>
        <end position="151"/>
    </location>
</feature>
<dbReference type="OrthoDB" id="3222065at2759"/>
<gene>
    <name evidence="2" type="ORF">M408DRAFT_330326</name>
</gene>
<dbReference type="HOGENOM" id="CLU_1723452_0_0_1"/>
<feature type="transmembrane region" description="Helical" evidence="1">
    <location>
        <begin position="84"/>
        <end position="108"/>
    </location>
</feature>
<keyword evidence="3" id="KW-1185">Reference proteome</keyword>
<keyword evidence="1" id="KW-0812">Transmembrane</keyword>